<dbReference type="Proteomes" id="UP000638263">
    <property type="component" value="Unassembled WGS sequence"/>
</dbReference>
<dbReference type="PANTHER" id="PTHR45663:SF40">
    <property type="entry name" value="THIOREDOXIN 2"/>
    <property type="match status" value="1"/>
</dbReference>
<reference evidence="5" key="2">
    <citation type="submission" date="2020-09" db="EMBL/GenBank/DDBJ databases">
        <authorList>
            <person name="Sun Q."/>
            <person name="Zhou Y."/>
        </authorList>
    </citation>
    <scope>NUCLEOTIDE SEQUENCE</scope>
    <source>
        <strain evidence="5">CGMCC 4.3508</strain>
    </source>
</reference>
<dbReference type="Pfam" id="PF00085">
    <property type="entry name" value="Thioredoxin"/>
    <property type="match status" value="1"/>
</dbReference>
<gene>
    <name evidence="5" type="ORF">GCM10011588_14340</name>
</gene>
<proteinExistence type="predicted"/>
<organism evidence="5 6">
    <name type="scientific">Nocardia jinanensis</name>
    <dbReference type="NCBI Taxonomy" id="382504"/>
    <lineage>
        <taxon>Bacteria</taxon>
        <taxon>Bacillati</taxon>
        <taxon>Actinomycetota</taxon>
        <taxon>Actinomycetes</taxon>
        <taxon>Mycobacteriales</taxon>
        <taxon>Nocardiaceae</taxon>
        <taxon>Nocardia</taxon>
    </lineage>
</organism>
<protein>
    <recommendedName>
        <fullName evidence="4">Thioredoxin domain-containing protein</fullName>
    </recommendedName>
</protein>
<dbReference type="GO" id="GO:0005829">
    <property type="term" value="C:cytosol"/>
    <property type="evidence" value="ECO:0007669"/>
    <property type="project" value="TreeGrafter"/>
</dbReference>
<dbReference type="AlphaFoldDB" id="A0A917RCR6"/>
<keyword evidence="2" id="KW-1015">Disulfide bond</keyword>
<evidence type="ECO:0000256" key="2">
    <source>
        <dbReference type="ARBA" id="ARBA00023157"/>
    </source>
</evidence>
<dbReference type="PANTHER" id="PTHR45663">
    <property type="entry name" value="GEO12009P1"/>
    <property type="match status" value="1"/>
</dbReference>
<evidence type="ECO:0000256" key="1">
    <source>
        <dbReference type="ARBA" id="ARBA00003318"/>
    </source>
</evidence>
<accession>A0A917RCR6</accession>
<dbReference type="InterPro" id="IPR036249">
    <property type="entry name" value="Thioredoxin-like_sf"/>
</dbReference>
<dbReference type="SUPFAM" id="SSF52833">
    <property type="entry name" value="Thioredoxin-like"/>
    <property type="match status" value="1"/>
</dbReference>
<dbReference type="GO" id="GO:0015035">
    <property type="term" value="F:protein-disulfide reductase activity"/>
    <property type="evidence" value="ECO:0007669"/>
    <property type="project" value="TreeGrafter"/>
</dbReference>
<evidence type="ECO:0000256" key="3">
    <source>
        <dbReference type="SAM" id="MobiDB-lite"/>
    </source>
</evidence>
<evidence type="ECO:0000313" key="6">
    <source>
        <dbReference type="Proteomes" id="UP000638263"/>
    </source>
</evidence>
<comment type="function">
    <text evidence="1">Participates in various redox reactions through the reversible oxidation of its active center dithiol to a disulfide and catalyzes dithiol-disulfide exchange reactions.</text>
</comment>
<comment type="caution">
    <text evidence="5">The sequence shown here is derived from an EMBL/GenBank/DDBJ whole genome shotgun (WGS) entry which is preliminary data.</text>
</comment>
<sequence length="154" mass="17073">MPTTPLTQQNFQTVVATNHIVLVDFWATWCGWCTRFAPVFEESAQLHRDIVHATVEAEAEPALAAAGQVDRYPWLMAFREGTLVYSQSGFLPGDQLEELVQQVRWMDMDEFRREHGLPQPTAAVPAAQQQQPTAGRAGPAPGPQAYGWPGLRSA</sequence>
<feature type="domain" description="Thioredoxin" evidence="4">
    <location>
        <begin position="1"/>
        <end position="105"/>
    </location>
</feature>
<keyword evidence="6" id="KW-1185">Reference proteome</keyword>
<evidence type="ECO:0000313" key="5">
    <source>
        <dbReference type="EMBL" id="GGL00838.1"/>
    </source>
</evidence>
<dbReference type="RefSeq" id="WP_058856292.1">
    <property type="nucleotide sequence ID" value="NZ_BMMH01000002.1"/>
</dbReference>
<dbReference type="InterPro" id="IPR013766">
    <property type="entry name" value="Thioredoxin_domain"/>
</dbReference>
<dbReference type="CDD" id="cd02947">
    <property type="entry name" value="TRX_family"/>
    <property type="match status" value="1"/>
</dbReference>
<dbReference type="Gene3D" id="3.40.30.10">
    <property type="entry name" value="Glutaredoxin"/>
    <property type="match status" value="1"/>
</dbReference>
<dbReference type="PROSITE" id="PS00194">
    <property type="entry name" value="THIOREDOXIN_1"/>
    <property type="match status" value="1"/>
</dbReference>
<dbReference type="EMBL" id="BMMH01000002">
    <property type="protein sequence ID" value="GGL00838.1"/>
    <property type="molecule type" value="Genomic_DNA"/>
</dbReference>
<evidence type="ECO:0000259" key="4">
    <source>
        <dbReference type="PROSITE" id="PS51352"/>
    </source>
</evidence>
<dbReference type="InterPro" id="IPR017937">
    <property type="entry name" value="Thioredoxin_CS"/>
</dbReference>
<name>A0A917RCR6_9NOCA</name>
<dbReference type="PROSITE" id="PS51352">
    <property type="entry name" value="THIOREDOXIN_2"/>
    <property type="match status" value="1"/>
</dbReference>
<reference evidence="5" key="1">
    <citation type="journal article" date="2014" name="Int. J. Syst. Evol. Microbiol.">
        <title>Complete genome sequence of Corynebacterium casei LMG S-19264T (=DSM 44701T), isolated from a smear-ripened cheese.</title>
        <authorList>
            <consortium name="US DOE Joint Genome Institute (JGI-PGF)"/>
            <person name="Walter F."/>
            <person name="Albersmeier A."/>
            <person name="Kalinowski J."/>
            <person name="Ruckert C."/>
        </authorList>
    </citation>
    <scope>NUCLEOTIDE SEQUENCE</scope>
    <source>
        <strain evidence="5">CGMCC 4.3508</strain>
    </source>
</reference>
<feature type="region of interest" description="Disordered" evidence="3">
    <location>
        <begin position="120"/>
        <end position="154"/>
    </location>
</feature>